<keyword evidence="2" id="KW-1185">Reference proteome</keyword>
<gene>
    <name evidence="1" type="ORF">PISMIDRAFT_683981</name>
</gene>
<reference evidence="2" key="2">
    <citation type="submission" date="2015-01" db="EMBL/GenBank/DDBJ databases">
        <title>Evolutionary Origins and Diversification of the Mycorrhizal Mutualists.</title>
        <authorList>
            <consortium name="DOE Joint Genome Institute"/>
            <consortium name="Mycorrhizal Genomics Consortium"/>
            <person name="Kohler A."/>
            <person name="Kuo A."/>
            <person name="Nagy L.G."/>
            <person name="Floudas D."/>
            <person name="Copeland A."/>
            <person name="Barry K.W."/>
            <person name="Cichocki N."/>
            <person name="Veneault-Fourrey C."/>
            <person name="LaButti K."/>
            <person name="Lindquist E.A."/>
            <person name="Lipzen A."/>
            <person name="Lundell T."/>
            <person name="Morin E."/>
            <person name="Murat C."/>
            <person name="Riley R."/>
            <person name="Ohm R."/>
            <person name="Sun H."/>
            <person name="Tunlid A."/>
            <person name="Henrissat B."/>
            <person name="Grigoriev I.V."/>
            <person name="Hibbett D.S."/>
            <person name="Martin F."/>
        </authorList>
    </citation>
    <scope>NUCLEOTIDE SEQUENCE [LARGE SCALE GENOMIC DNA]</scope>
    <source>
        <strain evidence="2">441</strain>
    </source>
</reference>
<proteinExistence type="predicted"/>
<dbReference type="OrthoDB" id="10529687at2759"/>
<organism evidence="1 2">
    <name type="scientific">Pisolithus microcarpus 441</name>
    <dbReference type="NCBI Taxonomy" id="765257"/>
    <lineage>
        <taxon>Eukaryota</taxon>
        <taxon>Fungi</taxon>
        <taxon>Dikarya</taxon>
        <taxon>Basidiomycota</taxon>
        <taxon>Agaricomycotina</taxon>
        <taxon>Agaricomycetes</taxon>
        <taxon>Agaricomycetidae</taxon>
        <taxon>Boletales</taxon>
        <taxon>Sclerodermatineae</taxon>
        <taxon>Pisolithaceae</taxon>
        <taxon>Pisolithus</taxon>
    </lineage>
</organism>
<evidence type="ECO:0000313" key="2">
    <source>
        <dbReference type="Proteomes" id="UP000054018"/>
    </source>
</evidence>
<reference evidence="1 2" key="1">
    <citation type="submission" date="2014-04" db="EMBL/GenBank/DDBJ databases">
        <authorList>
            <consortium name="DOE Joint Genome Institute"/>
            <person name="Kuo A."/>
            <person name="Kohler A."/>
            <person name="Costa M.D."/>
            <person name="Nagy L.G."/>
            <person name="Floudas D."/>
            <person name="Copeland A."/>
            <person name="Barry K.W."/>
            <person name="Cichocki N."/>
            <person name="Veneault-Fourrey C."/>
            <person name="LaButti K."/>
            <person name="Lindquist E.A."/>
            <person name="Lipzen A."/>
            <person name="Lundell T."/>
            <person name="Morin E."/>
            <person name="Murat C."/>
            <person name="Sun H."/>
            <person name="Tunlid A."/>
            <person name="Henrissat B."/>
            <person name="Grigoriev I.V."/>
            <person name="Hibbett D.S."/>
            <person name="Martin F."/>
            <person name="Nordberg H.P."/>
            <person name="Cantor M.N."/>
            <person name="Hua S.X."/>
        </authorList>
    </citation>
    <scope>NUCLEOTIDE SEQUENCE [LARGE SCALE GENOMIC DNA]</scope>
    <source>
        <strain evidence="1 2">441</strain>
    </source>
</reference>
<dbReference type="EMBL" id="KN833800">
    <property type="protein sequence ID" value="KIK18651.1"/>
    <property type="molecule type" value="Genomic_DNA"/>
</dbReference>
<dbReference type="HOGENOM" id="CLU_1907500_0_0_1"/>
<name>A0A0C9YPV5_9AGAM</name>
<protein>
    <submittedName>
        <fullName evidence="1">Uncharacterized protein</fullName>
    </submittedName>
</protein>
<evidence type="ECO:0000313" key="1">
    <source>
        <dbReference type="EMBL" id="KIK18651.1"/>
    </source>
</evidence>
<dbReference type="Proteomes" id="UP000054018">
    <property type="component" value="Unassembled WGS sequence"/>
</dbReference>
<accession>A0A0C9YPV5</accession>
<dbReference type="AlphaFoldDB" id="A0A0C9YPV5"/>
<sequence length="133" mass="13995">MAMVFQRATVVPGVELIVGACVVYTGVRAGCEVVRTGCEVVRPACDVVRTACDAVRTACTIVNSQKPGAFNSATAALSQTQATANLPAEFLGCFDKQGTPPHFRQPTALPVVDNGGHVCYCIQCNRSMQTNST</sequence>